<gene>
    <name evidence="5" type="ORF">B1B05_15085</name>
    <name evidence="6" type="ORF">SAMN05443094_1086</name>
</gene>
<dbReference type="InterPro" id="IPR000683">
    <property type="entry name" value="Gfo/Idh/MocA-like_OxRdtase_N"/>
</dbReference>
<dbReference type="STRING" id="1017273.SAMN05443094_1086"/>
<accession>A0A1N7ARH4</accession>
<feature type="domain" description="Gfo/Idh/MocA-like oxidoreductase N-terminal" evidence="3">
    <location>
        <begin position="5"/>
        <end position="122"/>
    </location>
</feature>
<dbReference type="Pfam" id="PF01408">
    <property type="entry name" value="GFO_IDH_MocA"/>
    <property type="match status" value="1"/>
</dbReference>
<dbReference type="PANTHER" id="PTHR22604:SF105">
    <property type="entry name" value="TRANS-1,2-DIHYDROBENZENE-1,2-DIOL DEHYDROGENASE"/>
    <property type="match status" value="1"/>
</dbReference>
<dbReference type="InterPro" id="IPR055170">
    <property type="entry name" value="GFO_IDH_MocA-like_dom"/>
</dbReference>
<dbReference type="PANTHER" id="PTHR22604">
    <property type="entry name" value="OXIDOREDUCTASES"/>
    <property type="match status" value="1"/>
</dbReference>
<dbReference type="InterPro" id="IPR036291">
    <property type="entry name" value="NAD(P)-bd_dom_sf"/>
</dbReference>
<evidence type="ECO:0000313" key="6">
    <source>
        <dbReference type="EMBL" id="SIR41757.1"/>
    </source>
</evidence>
<dbReference type="AlphaFoldDB" id="A0A1N7ARH4"/>
<evidence type="ECO:0000313" key="5">
    <source>
        <dbReference type="EMBL" id="OXS75058.1"/>
    </source>
</evidence>
<keyword evidence="8" id="KW-1185">Reference proteome</keyword>
<proteinExistence type="inferred from homology"/>
<dbReference type="SUPFAM" id="SSF55347">
    <property type="entry name" value="Glyceraldehyde-3-phosphate dehydrogenase-like, C-terminal domain"/>
    <property type="match status" value="1"/>
</dbReference>
<dbReference type="OrthoDB" id="9815825at2"/>
<keyword evidence="2" id="KW-0560">Oxidoreductase</keyword>
<evidence type="ECO:0000256" key="1">
    <source>
        <dbReference type="ARBA" id="ARBA00010928"/>
    </source>
</evidence>
<reference evidence="5" key="3">
    <citation type="submission" date="2017-03" db="EMBL/GenBank/DDBJ databases">
        <authorList>
            <person name="Dastager S.G."/>
            <person name="Neurgaonkar P.S."/>
            <person name="Dharne M.S."/>
        </authorList>
    </citation>
    <scope>NUCLEOTIDE SEQUENCE</scope>
    <source>
        <strain evidence="5">DSM 25145</strain>
    </source>
</reference>
<reference evidence="8" key="2">
    <citation type="submission" date="2017-03" db="EMBL/GenBank/DDBJ databases">
        <title>Bacillus sp. V-88(T) DSM27956, whole genome shotgun sequencing project.</title>
        <authorList>
            <person name="Dastager S.G."/>
            <person name="Neurgaonkar P.S."/>
            <person name="Dharne M.S."/>
        </authorList>
    </citation>
    <scope>NUCLEOTIDE SEQUENCE [LARGE SCALE GENOMIC DNA]</scope>
    <source>
        <strain evidence="8">DSM 25145</strain>
    </source>
</reference>
<organism evidence="6 7">
    <name type="scientific">Domibacillus enclensis</name>
    <dbReference type="NCBI Taxonomy" id="1017273"/>
    <lineage>
        <taxon>Bacteria</taxon>
        <taxon>Bacillati</taxon>
        <taxon>Bacillota</taxon>
        <taxon>Bacilli</taxon>
        <taxon>Bacillales</taxon>
        <taxon>Bacillaceae</taxon>
        <taxon>Domibacillus</taxon>
    </lineage>
</organism>
<evidence type="ECO:0000313" key="7">
    <source>
        <dbReference type="Proteomes" id="UP000186385"/>
    </source>
</evidence>
<evidence type="ECO:0000259" key="3">
    <source>
        <dbReference type="Pfam" id="PF01408"/>
    </source>
</evidence>
<evidence type="ECO:0000259" key="4">
    <source>
        <dbReference type="Pfam" id="PF22725"/>
    </source>
</evidence>
<dbReference type="Gene3D" id="3.30.360.10">
    <property type="entry name" value="Dihydrodipicolinate Reductase, domain 2"/>
    <property type="match status" value="1"/>
</dbReference>
<dbReference type="SUPFAM" id="SSF51735">
    <property type="entry name" value="NAD(P)-binding Rossmann-fold domains"/>
    <property type="match status" value="1"/>
</dbReference>
<sequence>MRKVRWGVLSTAQIAREFLLPALARAENAEIGAIASANPAVDQIAEKFGIPTIHRSYEELLEDDQIDVVYIPLPNALHAEWVKKAAKKGKHVLCEKPAALTAKEAKEMLTVCIKNNVLFLEGFMYRFHPQHQRVREIIESGEIGEVKAMRVSLSFTLDDQADNIRTNPALGGGSLYDVGCYCIHAIRNLTRSEPMRVAASRSMHPVHKVDSTMTGMMEMENGVTALFDAAMDRMKTDKYELIGTNGMIEVERAFTPHLFAGEGVITVTNEKGEKRNESLTDDQYKLEAEWMSARILSNAPSADLMEDALNNLIVMDACRQSAKGGTFVSVSPEKPISEKR</sequence>
<dbReference type="GO" id="GO:0016491">
    <property type="term" value="F:oxidoreductase activity"/>
    <property type="evidence" value="ECO:0007669"/>
    <property type="project" value="UniProtKB-KW"/>
</dbReference>
<dbReference type="RefSeq" id="WP_045850678.1">
    <property type="nucleotide sequence ID" value="NZ_FTLX01000008.1"/>
</dbReference>
<dbReference type="Proteomes" id="UP000186385">
    <property type="component" value="Unassembled WGS sequence"/>
</dbReference>
<feature type="domain" description="GFO/IDH/MocA-like oxidoreductase" evidence="4">
    <location>
        <begin position="131"/>
        <end position="249"/>
    </location>
</feature>
<dbReference type="Pfam" id="PF22725">
    <property type="entry name" value="GFO_IDH_MocA_C3"/>
    <property type="match status" value="1"/>
</dbReference>
<protein>
    <submittedName>
        <fullName evidence="5">Oxidoreductase</fullName>
    </submittedName>
    <submittedName>
        <fullName evidence="6">Predicted dehydrogenase</fullName>
    </submittedName>
</protein>
<comment type="similarity">
    <text evidence="1">Belongs to the Gfo/Idh/MocA family.</text>
</comment>
<dbReference type="EMBL" id="FTLX01000008">
    <property type="protein sequence ID" value="SIR41757.1"/>
    <property type="molecule type" value="Genomic_DNA"/>
</dbReference>
<reference evidence="6 7" key="1">
    <citation type="submission" date="2017-01" db="EMBL/GenBank/DDBJ databases">
        <authorList>
            <person name="Mah S.A."/>
            <person name="Swanson W.J."/>
            <person name="Moy G.W."/>
            <person name="Vacquier V.D."/>
        </authorList>
    </citation>
    <scope>NUCLEOTIDE SEQUENCE [LARGE SCALE GENOMIC DNA]</scope>
    <source>
        <strain evidence="6 7">NIO-1016</strain>
    </source>
</reference>
<dbReference type="Proteomes" id="UP000215545">
    <property type="component" value="Unassembled WGS sequence"/>
</dbReference>
<dbReference type="EMBL" id="MWSK01000008">
    <property type="protein sequence ID" value="OXS75058.1"/>
    <property type="molecule type" value="Genomic_DNA"/>
</dbReference>
<dbReference type="GO" id="GO:0000166">
    <property type="term" value="F:nucleotide binding"/>
    <property type="evidence" value="ECO:0007669"/>
    <property type="project" value="InterPro"/>
</dbReference>
<name>A0A1N7ARH4_9BACI</name>
<dbReference type="Gene3D" id="3.40.50.720">
    <property type="entry name" value="NAD(P)-binding Rossmann-like Domain"/>
    <property type="match status" value="1"/>
</dbReference>
<evidence type="ECO:0000313" key="8">
    <source>
        <dbReference type="Proteomes" id="UP000215545"/>
    </source>
</evidence>
<evidence type="ECO:0000256" key="2">
    <source>
        <dbReference type="ARBA" id="ARBA00023002"/>
    </source>
</evidence>
<dbReference type="InterPro" id="IPR050984">
    <property type="entry name" value="Gfo/Idh/MocA_domain"/>
</dbReference>